<dbReference type="KEGG" id="dcr:108226075"/>
<dbReference type="OrthoDB" id="694638at2759"/>
<dbReference type="PANTHER" id="PTHR33526:SF4">
    <property type="entry name" value="OS07G0123800 PROTEIN"/>
    <property type="match status" value="1"/>
</dbReference>
<dbReference type="PIRSF" id="PIRSF031279">
    <property type="entry name" value="UCP031279"/>
    <property type="match status" value="1"/>
</dbReference>
<proteinExistence type="predicted"/>
<reference evidence="1" key="1">
    <citation type="journal article" date="2016" name="Nat. Genet.">
        <title>A high-quality carrot genome assembly provides new insights into carotenoid accumulation and asterid genome evolution.</title>
        <authorList>
            <person name="Iorizzo M."/>
            <person name="Ellison S."/>
            <person name="Senalik D."/>
            <person name="Zeng P."/>
            <person name="Satapoomin P."/>
            <person name="Huang J."/>
            <person name="Bowman M."/>
            <person name="Iovene M."/>
            <person name="Sanseverino W."/>
            <person name="Cavagnaro P."/>
            <person name="Yildiz M."/>
            <person name="Macko-Podgorni A."/>
            <person name="Moranska E."/>
            <person name="Grzebelus E."/>
            <person name="Grzebelus D."/>
            <person name="Ashrafi H."/>
            <person name="Zheng Z."/>
            <person name="Cheng S."/>
            <person name="Spooner D."/>
            <person name="Van Deynze A."/>
            <person name="Simon P."/>
        </authorList>
    </citation>
    <scope>NUCLEOTIDE SEQUENCE</scope>
    <source>
        <tissue evidence="1">Leaf</tissue>
    </source>
</reference>
<sequence>MKNAKTKKQPKIIYYLSAPLRLLSSCRDFYTNTLCDCGRIGHVGQMASYVAIPHQLSHSSFSRSSSFKESKDIEDLRELIRVMTLKNTEKHRTNANDGRKVKAIVDNSSSGRSYSGGVGQIGRIDEDAPCEFVQVVDVNKSSYPRCRSYARTTTRRVLL</sequence>
<dbReference type="AlphaFoldDB" id="A0A161YDA7"/>
<protein>
    <submittedName>
        <fullName evidence="1">Uncharacterized protein</fullName>
    </submittedName>
</protein>
<evidence type="ECO:0000313" key="2">
    <source>
        <dbReference type="Proteomes" id="UP000077755"/>
    </source>
</evidence>
<reference evidence="1" key="2">
    <citation type="submission" date="2022-03" db="EMBL/GenBank/DDBJ databases">
        <title>Draft title - Genomic analysis of global carrot germplasm unveils the trajectory of domestication and the origin of high carotenoid orange carrot.</title>
        <authorList>
            <person name="Iorizzo M."/>
            <person name="Ellison S."/>
            <person name="Senalik D."/>
            <person name="Macko-Podgorni A."/>
            <person name="Grzebelus D."/>
            <person name="Bostan H."/>
            <person name="Rolling W."/>
            <person name="Curaba J."/>
            <person name="Simon P."/>
        </authorList>
    </citation>
    <scope>NUCLEOTIDE SEQUENCE</scope>
    <source>
        <tissue evidence="1">Leaf</tissue>
    </source>
</reference>
<accession>A0A161YDA7</accession>
<dbReference type="OMA" id="AYKRYHY"/>
<evidence type="ECO:0000313" key="1">
    <source>
        <dbReference type="EMBL" id="WOH04818.1"/>
    </source>
</evidence>
<organism evidence="1 2">
    <name type="scientific">Daucus carota subsp. sativus</name>
    <name type="common">Carrot</name>
    <dbReference type="NCBI Taxonomy" id="79200"/>
    <lineage>
        <taxon>Eukaryota</taxon>
        <taxon>Viridiplantae</taxon>
        <taxon>Streptophyta</taxon>
        <taxon>Embryophyta</taxon>
        <taxon>Tracheophyta</taxon>
        <taxon>Spermatophyta</taxon>
        <taxon>Magnoliopsida</taxon>
        <taxon>eudicotyledons</taxon>
        <taxon>Gunneridae</taxon>
        <taxon>Pentapetalae</taxon>
        <taxon>asterids</taxon>
        <taxon>campanulids</taxon>
        <taxon>Apiales</taxon>
        <taxon>Apiaceae</taxon>
        <taxon>Apioideae</taxon>
        <taxon>Scandiceae</taxon>
        <taxon>Daucinae</taxon>
        <taxon>Daucus</taxon>
        <taxon>Daucus sect. Daucus</taxon>
    </lineage>
</organism>
<dbReference type="PANTHER" id="PTHR33526">
    <property type="entry name" value="OS07G0123800 PROTEIN"/>
    <property type="match status" value="1"/>
</dbReference>
<dbReference type="InterPro" id="IPR016972">
    <property type="entry name" value="UCP031279"/>
</dbReference>
<name>A0A161YDA7_DAUCS</name>
<dbReference type="EMBL" id="CP093348">
    <property type="protein sequence ID" value="WOH04818.1"/>
    <property type="molecule type" value="Genomic_DNA"/>
</dbReference>
<dbReference type="Gramene" id="KZM90689">
    <property type="protein sequence ID" value="KZM90689"/>
    <property type="gene ID" value="DCAR_021946"/>
</dbReference>
<gene>
    <name evidence="1" type="ORF">DCAR_0624230</name>
</gene>
<keyword evidence="2" id="KW-1185">Reference proteome</keyword>
<dbReference type="Proteomes" id="UP000077755">
    <property type="component" value="Chromosome 6"/>
</dbReference>